<dbReference type="AlphaFoldDB" id="A0A8K1G8E1"/>
<dbReference type="Proteomes" id="UP000796761">
    <property type="component" value="Unassembled WGS sequence"/>
</dbReference>
<dbReference type="OrthoDB" id="9170669at2759"/>
<accession>A0A8K1G8E1</accession>
<sequence length="175" mass="19700">MEEVGVISITDGAEVFEHAPEPSGHDTFIGVMGDTESEIQCTLCKSATDIKLSSSFGTTEGWDVIQGDLNKMEKWAHKNFMKFNKFKCIVLRLGQEYPRCEYRLGEELTEIISAEDLEVLVDEKLDIKQQHALTAKKGNRILNCIKRGVASRSKEEIVSFYCAPWSPHWSNVSSP</sequence>
<organism evidence="1 2">
    <name type="scientific">Zosterops borbonicus</name>
    <dbReference type="NCBI Taxonomy" id="364589"/>
    <lineage>
        <taxon>Eukaryota</taxon>
        <taxon>Metazoa</taxon>
        <taxon>Chordata</taxon>
        <taxon>Craniata</taxon>
        <taxon>Vertebrata</taxon>
        <taxon>Euteleostomi</taxon>
        <taxon>Archelosauria</taxon>
        <taxon>Archosauria</taxon>
        <taxon>Dinosauria</taxon>
        <taxon>Saurischia</taxon>
        <taxon>Theropoda</taxon>
        <taxon>Coelurosauria</taxon>
        <taxon>Aves</taxon>
        <taxon>Neognathae</taxon>
        <taxon>Neoaves</taxon>
        <taxon>Telluraves</taxon>
        <taxon>Australaves</taxon>
        <taxon>Passeriformes</taxon>
        <taxon>Sylvioidea</taxon>
        <taxon>Zosteropidae</taxon>
        <taxon>Zosterops</taxon>
    </lineage>
</organism>
<gene>
    <name evidence="1" type="ORF">HGM15179_013536</name>
</gene>
<reference evidence="1" key="1">
    <citation type="submission" date="2019-04" db="EMBL/GenBank/DDBJ databases">
        <title>Genome assembly of Zosterops borbonicus 15179.</title>
        <authorList>
            <person name="Leroy T."/>
            <person name="Anselmetti Y."/>
            <person name="Tilak M.-K."/>
            <person name="Nabholz B."/>
        </authorList>
    </citation>
    <scope>NUCLEOTIDE SEQUENCE</scope>
    <source>
        <strain evidence="1">HGM_15179</strain>
        <tissue evidence="1">Muscle</tissue>
    </source>
</reference>
<name>A0A8K1G8E1_9PASS</name>
<dbReference type="PANTHER" id="PTHR33332">
    <property type="entry name" value="REVERSE TRANSCRIPTASE DOMAIN-CONTAINING PROTEIN"/>
    <property type="match status" value="1"/>
</dbReference>
<evidence type="ECO:0000313" key="2">
    <source>
        <dbReference type="Proteomes" id="UP000796761"/>
    </source>
</evidence>
<protein>
    <recommendedName>
        <fullName evidence="3">Rna-directed dna polymerase from mobile element jockey-like</fullName>
    </recommendedName>
</protein>
<proteinExistence type="predicted"/>
<evidence type="ECO:0008006" key="3">
    <source>
        <dbReference type="Google" id="ProtNLM"/>
    </source>
</evidence>
<comment type="caution">
    <text evidence="1">The sequence shown here is derived from an EMBL/GenBank/DDBJ whole genome shotgun (WGS) entry which is preliminary data.</text>
</comment>
<keyword evidence="2" id="KW-1185">Reference proteome</keyword>
<dbReference type="EMBL" id="SWJQ01000500">
    <property type="protein sequence ID" value="TRZ13573.1"/>
    <property type="molecule type" value="Genomic_DNA"/>
</dbReference>
<evidence type="ECO:0000313" key="1">
    <source>
        <dbReference type="EMBL" id="TRZ13573.1"/>
    </source>
</evidence>